<sequence length="208" mass="22442">MQSLVSELYKETTSHERVLVVNAILTDVRDYVAHTGYAFASIFLPIHGLQREITTLRLAACPTVTVIYLISGTFPSPSGSEPCSGLLVKPALFTTVLSGGNGSAGPSRLLVHSTSLQYGSGRHLMEPTAATDSDTCMGLSAAQEQARDSMGHRAQFSTSLMFIEGGEMSLETLTPITKGSYHFMVWCLGSRVRAKVRLVINDPTGDDW</sequence>
<keyword evidence="2" id="KW-1185">Reference proteome</keyword>
<gene>
    <name evidence="1" type="ORF">QBC37DRAFT_414996</name>
</gene>
<evidence type="ECO:0000313" key="2">
    <source>
        <dbReference type="Proteomes" id="UP001301769"/>
    </source>
</evidence>
<comment type="caution">
    <text evidence="1">The sequence shown here is derived from an EMBL/GenBank/DDBJ whole genome shotgun (WGS) entry which is preliminary data.</text>
</comment>
<dbReference type="EMBL" id="MU858060">
    <property type="protein sequence ID" value="KAK4217383.1"/>
    <property type="molecule type" value="Genomic_DNA"/>
</dbReference>
<reference evidence="1" key="2">
    <citation type="submission" date="2023-05" db="EMBL/GenBank/DDBJ databases">
        <authorList>
            <consortium name="Lawrence Berkeley National Laboratory"/>
            <person name="Steindorff A."/>
            <person name="Hensen N."/>
            <person name="Bonometti L."/>
            <person name="Westerberg I."/>
            <person name="Brannstrom I.O."/>
            <person name="Guillou S."/>
            <person name="Cros-Aarteil S."/>
            <person name="Calhoun S."/>
            <person name="Haridas S."/>
            <person name="Kuo A."/>
            <person name="Mondo S."/>
            <person name="Pangilinan J."/>
            <person name="Riley R."/>
            <person name="Labutti K."/>
            <person name="Andreopoulos B."/>
            <person name="Lipzen A."/>
            <person name="Chen C."/>
            <person name="Yanf M."/>
            <person name="Daum C."/>
            <person name="Ng V."/>
            <person name="Clum A."/>
            <person name="Ohm R."/>
            <person name="Martin F."/>
            <person name="Silar P."/>
            <person name="Natvig D."/>
            <person name="Lalanne C."/>
            <person name="Gautier V."/>
            <person name="Ament-Velasquez S.L."/>
            <person name="Kruys A."/>
            <person name="Hutchinson M.I."/>
            <person name="Powell A.J."/>
            <person name="Barry K."/>
            <person name="Miller A.N."/>
            <person name="Grigoriev I.V."/>
            <person name="Debuchy R."/>
            <person name="Gladieux P."/>
            <person name="Thoren M.H."/>
            <person name="Johannesson H."/>
        </authorList>
    </citation>
    <scope>NUCLEOTIDE SEQUENCE</scope>
    <source>
        <strain evidence="1">PSN293</strain>
    </source>
</reference>
<protein>
    <submittedName>
        <fullName evidence="1">Uncharacterized protein</fullName>
    </submittedName>
</protein>
<proteinExistence type="predicted"/>
<dbReference type="AlphaFoldDB" id="A0AAN6YDP0"/>
<accession>A0AAN6YDP0</accession>
<dbReference type="Proteomes" id="UP001301769">
    <property type="component" value="Unassembled WGS sequence"/>
</dbReference>
<name>A0AAN6YDP0_9PEZI</name>
<reference evidence="1" key="1">
    <citation type="journal article" date="2023" name="Mol. Phylogenet. Evol.">
        <title>Genome-scale phylogeny and comparative genomics of the fungal order Sordariales.</title>
        <authorList>
            <person name="Hensen N."/>
            <person name="Bonometti L."/>
            <person name="Westerberg I."/>
            <person name="Brannstrom I.O."/>
            <person name="Guillou S."/>
            <person name="Cros-Aarteil S."/>
            <person name="Calhoun S."/>
            <person name="Haridas S."/>
            <person name="Kuo A."/>
            <person name="Mondo S."/>
            <person name="Pangilinan J."/>
            <person name="Riley R."/>
            <person name="LaButti K."/>
            <person name="Andreopoulos B."/>
            <person name="Lipzen A."/>
            <person name="Chen C."/>
            <person name="Yan M."/>
            <person name="Daum C."/>
            <person name="Ng V."/>
            <person name="Clum A."/>
            <person name="Steindorff A."/>
            <person name="Ohm R.A."/>
            <person name="Martin F."/>
            <person name="Silar P."/>
            <person name="Natvig D.O."/>
            <person name="Lalanne C."/>
            <person name="Gautier V."/>
            <person name="Ament-Velasquez S.L."/>
            <person name="Kruys A."/>
            <person name="Hutchinson M.I."/>
            <person name="Powell A.J."/>
            <person name="Barry K."/>
            <person name="Miller A.N."/>
            <person name="Grigoriev I.V."/>
            <person name="Debuchy R."/>
            <person name="Gladieux P."/>
            <person name="Hiltunen Thoren M."/>
            <person name="Johannesson H."/>
        </authorList>
    </citation>
    <scope>NUCLEOTIDE SEQUENCE</scope>
    <source>
        <strain evidence="1">PSN293</strain>
    </source>
</reference>
<organism evidence="1 2">
    <name type="scientific">Rhypophila decipiens</name>
    <dbReference type="NCBI Taxonomy" id="261697"/>
    <lineage>
        <taxon>Eukaryota</taxon>
        <taxon>Fungi</taxon>
        <taxon>Dikarya</taxon>
        <taxon>Ascomycota</taxon>
        <taxon>Pezizomycotina</taxon>
        <taxon>Sordariomycetes</taxon>
        <taxon>Sordariomycetidae</taxon>
        <taxon>Sordariales</taxon>
        <taxon>Naviculisporaceae</taxon>
        <taxon>Rhypophila</taxon>
    </lineage>
</organism>
<evidence type="ECO:0000313" key="1">
    <source>
        <dbReference type="EMBL" id="KAK4217383.1"/>
    </source>
</evidence>